<reference evidence="7" key="1">
    <citation type="journal article" date="2014" name="PLoS Negl. Trop. Dis.">
        <title>Identification and characterization of seminal fluid proteins in the Asian tiger mosquito, Aedes albopictus.</title>
        <authorList>
            <person name="Boes K.E."/>
            <person name="Ribeiro J.M."/>
            <person name="Wong A."/>
            <person name="Harrington L.C."/>
            <person name="Wolfner M.F."/>
            <person name="Sirot L.K."/>
        </authorList>
    </citation>
    <scope>NUCLEOTIDE SEQUENCE</scope>
    <source>
        <tissue evidence="7">Reproductive organs</tissue>
    </source>
</reference>
<dbReference type="PANTHER" id="PTHR19325:SF560">
    <property type="entry name" value="SUSHI, VON WILLEBRAND FACTOR TYPE A, EGF AND PENTRAXIN DOMAIN-CONTAINING PROTEIN 1"/>
    <property type="match status" value="1"/>
</dbReference>
<dbReference type="AlphaFoldDB" id="A0A023EGQ8"/>
<dbReference type="Pfam" id="PF00084">
    <property type="entry name" value="Sushi"/>
    <property type="match status" value="2"/>
</dbReference>
<dbReference type="SUPFAM" id="SSF57535">
    <property type="entry name" value="Complement control module/SCR domain"/>
    <property type="match status" value="2"/>
</dbReference>
<dbReference type="PROSITE" id="PS50923">
    <property type="entry name" value="SUSHI"/>
    <property type="match status" value="1"/>
</dbReference>
<keyword evidence="4" id="KW-0325">Glycoprotein</keyword>
<accession>A0A023EGQ8</accession>
<dbReference type="PANTHER" id="PTHR19325">
    <property type="entry name" value="COMPLEMENT COMPONENT-RELATED SUSHI DOMAIN-CONTAINING"/>
    <property type="match status" value="1"/>
</dbReference>
<evidence type="ECO:0000259" key="6">
    <source>
        <dbReference type="PROSITE" id="PS50923"/>
    </source>
</evidence>
<dbReference type="EMBL" id="GAPW01005604">
    <property type="protein sequence ID" value="JAC07994.1"/>
    <property type="molecule type" value="mRNA"/>
</dbReference>
<evidence type="ECO:0000256" key="1">
    <source>
        <dbReference type="ARBA" id="ARBA00022659"/>
    </source>
</evidence>
<name>A0A023EGQ8_AEDAL</name>
<proteinExistence type="evidence at transcript level"/>
<dbReference type="VEuPathDB" id="VectorBase:AALF012130"/>
<comment type="caution">
    <text evidence="5">Lacks conserved residue(s) required for the propagation of feature annotation.</text>
</comment>
<keyword evidence="2" id="KW-0677">Repeat</keyword>
<dbReference type="InterPro" id="IPR000436">
    <property type="entry name" value="Sushi_SCR_CCP_dom"/>
</dbReference>
<dbReference type="CDD" id="cd00033">
    <property type="entry name" value="CCP"/>
    <property type="match status" value="2"/>
</dbReference>
<evidence type="ECO:0000256" key="3">
    <source>
        <dbReference type="ARBA" id="ARBA00023157"/>
    </source>
</evidence>
<evidence type="ECO:0000256" key="4">
    <source>
        <dbReference type="ARBA" id="ARBA00023180"/>
    </source>
</evidence>
<feature type="non-terminal residue" evidence="7">
    <location>
        <position position="148"/>
    </location>
</feature>
<dbReference type="InterPro" id="IPR035976">
    <property type="entry name" value="Sushi/SCR/CCP_sf"/>
</dbReference>
<keyword evidence="3" id="KW-1015">Disulfide bond</keyword>
<sequence length="148" mass="16495">MMQGQPIIACQDNGRWSGGLPKCVQACSYPGTAISGRMSSVKFYYSIGESITFTCDNGLELRGAKMLKCLKKWQMVQRHPHLRQSRCGERAKRCQGYLQAGKLSSFVWCCYSATIWQGSQSGVVSISPAMVPRGDIHISMKQTDYLED</sequence>
<dbReference type="InterPro" id="IPR050350">
    <property type="entry name" value="Compl-Cell_Adhes-Reg"/>
</dbReference>
<protein>
    <submittedName>
        <fullName evidence="7">Putative peptidase inhibitor</fullName>
    </submittedName>
</protein>
<organism evidence="7">
    <name type="scientific">Aedes albopictus</name>
    <name type="common">Asian tiger mosquito</name>
    <name type="synonym">Stegomyia albopicta</name>
    <dbReference type="NCBI Taxonomy" id="7160"/>
    <lineage>
        <taxon>Eukaryota</taxon>
        <taxon>Metazoa</taxon>
        <taxon>Ecdysozoa</taxon>
        <taxon>Arthropoda</taxon>
        <taxon>Hexapoda</taxon>
        <taxon>Insecta</taxon>
        <taxon>Pterygota</taxon>
        <taxon>Neoptera</taxon>
        <taxon>Endopterygota</taxon>
        <taxon>Diptera</taxon>
        <taxon>Nematocera</taxon>
        <taxon>Culicoidea</taxon>
        <taxon>Culicidae</taxon>
        <taxon>Culicinae</taxon>
        <taxon>Aedini</taxon>
        <taxon>Aedes</taxon>
        <taxon>Stegomyia</taxon>
    </lineage>
</organism>
<dbReference type="Gene3D" id="2.10.70.10">
    <property type="entry name" value="Complement Module, domain 1"/>
    <property type="match status" value="1"/>
</dbReference>
<keyword evidence="1 5" id="KW-0768">Sushi</keyword>
<evidence type="ECO:0000313" key="7">
    <source>
        <dbReference type="EMBL" id="JAC07994.1"/>
    </source>
</evidence>
<evidence type="ECO:0000256" key="5">
    <source>
        <dbReference type="PROSITE-ProRule" id="PRU00302"/>
    </source>
</evidence>
<feature type="domain" description="Sushi" evidence="6">
    <location>
        <begin position="1"/>
        <end position="25"/>
    </location>
</feature>
<dbReference type="VEuPathDB" id="VectorBase:AALFPA_076156"/>
<dbReference type="VEuPathDB" id="VectorBase:AALC636_001176"/>
<evidence type="ECO:0000256" key="2">
    <source>
        <dbReference type="ARBA" id="ARBA00022737"/>
    </source>
</evidence>